<dbReference type="AlphaFoldDB" id="A0A0H4X2X6"/>
<keyword evidence="2" id="KW-1185">Reference proteome</keyword>
<name>A0A0H4X2X6_9BACT</name>
<sequence>MPSSTSVIAPDSPLRSGLIRAALLLTSVGTLATSEPRATIIISFPDHPIPPVTLTSQQGHTKRHVTVRIAPQAQAFSGDVSVSASILARWIPASPLPATGAPPTLHLAWTHANQRTAFASNLRMVEHDALQFQGSVDVPRPIDCEAQQECLWEADLEFKLEDKAPGRFEVFQWELRAELHPSSGKKLPAKDVFLTVAQR</sequence>
<dbReference type="EMBL" id="CP012109">
    <property type="protein sequence ID" value="AKQ69499.1"/>
    <property type="molecule type" value="Genomic_DNA"/>
</dbReference>
<organism evidence="1 2">
    <name type="scientific">Pseudomyxococcus hansupus</name>
    <dbReference type="NCBI Taxonomy" id="1297742"/>
    <lineage>
        <taxon>Bacteria</taxon>
        <taxon>Pseudomonadati</taxon>
        <taxon>Myxococcota</taxon>
        <taxon>Myxococcia</taxon>
        <taxon>Myxococcales</taxon>
        <taxon>Cystobacterineae</taxon>
        <taxon>Myxococcaceae</taxon>
        <taxon>Pseudomyxococcus</taxon>
    </lineage>
</organism>
<evidence type="ECO:0000313" key="2">
    <source>
        <dbReference type="Proteomes" id="UP000009026"/>
    </source>
</evidence>
<dbReference type="RefSeq" id="WP_002636060.1">
    <property type="nucleotide sequence ID" value="NZ_CP012109.1"/>
</dbReference>
<accession>A0A0H4X2X6</accession>
<evidence type="ECO:0000313" key="1">
    <source>
        <dbReference type="EMBL" id="AKQ69499.1"/>
    </source>
</evidence>
<dbReference type="PATRIC" id="fig|1297742.4.peg.6500"/>
<dbReference type="KEGG" id="mym:A176_006411"/>
<dbReference type="OrthoDB" id="5539213at2"/>
<reference evidence="1 2" key="1">
    <citation type="journal article" date="2016" name="PLoS ONE">
        <title>Complete Genome Sequence and Comparative Genomics of a Novel Myxobacterium Myxococcus hansupus.</title>
        <authorList>
            <person name="Sharma G."/>
            <person name="Narwani T."/>
            <person name="Subramanian S."/>
        </authorList>
    </citation>
    <scope>NUCLEOTIDE SEQUENCE [LARGE SCALE GENOMIC DNA]</scope>
    <source>
        <strain evidence="2">mixupus</strain>
    </source>
</reference>
<dbReference type="Proteomes" id="UP000009026">
    <property type="component" value="Chromosome"/>
</dbReference>
<proteinExistence type="predicted"/>
<gene>
    <name evidence="1" type="ORF">A176_006411</name>
</gene>
<protein>
    <submittedName>
        <fullName evidence="1">Uncharacterized protein</fullName>
    </submittedName>
</protein>
<dbReference type="STRING" id="1297742.A176_006411"/>